<accession>A0ABN2V978</accession>
<evidence type="ECO:0000313" key="11">
    <source>
        <dbReference type="EMBL" id="GAA2055749.1"/>
    </source>
</evidence>
<keyword evidence="12" id="KW-1185">Reference proteome</keyword>
<dbReference type="PROSITE" id="PS50011">
    <property type="entry name" value="PROTEIN_KINASE_DOM"/>
    <property type="match status" value="1"/>
</dbReference>
<dbReference type="PROSITE" id="PS00108">
    <property type="entry name" value="PROTEIN_KINASE_ST"/>
    <property type="match status" value="1"/>
</dbReference>
<evidence type="ECO:0000256" key="5">
    <source>
        <dbReference type="ARBA" id="ARBA00022777"/>
    </source>
</evidence>
<evidence type="ECO:0000256" key="2">
    <source>
        <dbReference type="ARBA" id="ARBA00022527"/>
    </source>
</evidence>
<comment type="caution">
    <text evidence="11">The sequence shown here is derived from an EMBL/GenBank/DDBJ whole genome shotgun (WGS) entry which is preliminary data.</text>
</comment>
<dbReference type="PANTHER" id="PTHR43289:SF6">
    <property type="entry name" value="SERINE_THREONINE-PROTEIN KINASE NEKL-3"/>
    <property type="match status" value="1"/>
</dbReference>
<keyword evidence="4 7" id="KW-0547">Nucleotide-binding</keyword>
<evidence type="ECO:0000256" key="9">
    <source>
        <dbReference type="SAM" id="Phobius"/>
    </source>
</evidence>
<feature type="transmembrane region" description="Helical" evidence="9">
    <location>
        <begin position="481"/>
        <end position="500"/>
    </location>
</feature>
<evidence type="ECO:0000256" key="4">
    <source>
        <dbReference type="ARBA" id="ARBA00022741"/>
    </source>
</evidence>
<evidence type="ECO:0000259" key="10">
    <source>
        <dbReference type="PROSITE" id="PS50011"/>
    </source>
</evidence>
<name>A0ABN2V978_9ACTN</name>
<dbReference type="InterPro" id="IPR008271">
    <property type="entry name" value="Ser/Thr_kinase_AS"/>
</dbReference>
<keyword evidence="6 7" id="KW-0067">ATP-binding</keyword>
<keyword evidence="9" id="KW-1133">Transmembrane helix</keyword>
<evidence type="ECO:0000256" key="3">
    <source>
        <dbReference type="ARBA" id="ARBA00022679"/>
    </source>
</evidence>
<dbReference type="EMBL" id="BAAAQN010000062">
    <property type="protein sequence ID" value="GAA2055749.1"/>
    <property type="molecule type" value="Genomic_DNA"/>
</dbReference>
<dbReference type="Pfam" id="PF00069">
    <property type="entry name" value="Pkinase"/>
    <property type="match status" value="1"/>
</dbReference>
<feature type="binding site" evidence="7">
    <location>
        <position position="49"/>
    </location>
    <ligand>
        <name>ATP</name>
        <dbReference type="ChEBI" id="CHEBI:30616"/>
    </ligand>
</feature>
<dbReference type="SUPFAM" id="SSF56112">
    <property type="entry name" value="Protein kinase-like (PK-like)"/>
    <property type="match status" value="1"/>
</dbReference>
<keyword evidence="9" id="KW-0812">Transmembrane</keyword>
<keyword evidence="9" id="KW-0472">Membrane</keyword>
<feature type="domain" description="Protein kinase" evidence="10">
    <location>
        <begin position="20"/>
        <end position="278"/>
    </location>
</feature>
<feature type="compositionally biased region" description="Polar residues" evidence="8">
    <location>
        <begin position="297"/>
        <end position="317"/>
    </location>
</feature>
<dbReference type="PANTHER" id="PTHR43289">
    <property type="entry name" value="MITOGEN-ACTIVATED PROTEIN KINASE KINASE KINASE 20-RELATED"/>
    <property type="match status" value="1"/>
</dbReference>
<dbReference type="CDD" id="cd14014">
    <property type="entry name" value="STKc_PknB_like"/>
    <property type="match status" value="1"/>
</dbReference>
<evidence type="ECO:0000256" key="6">
    <source>
        <dbReference type="ARBA" id="ARBA00022840"/>
    </source>
</evidence>
<dbReference type="RefSeq" id="WP_344670535.1">
    <property type="nucleotide sequence ID" value="NZ_BAAAQN010000062.1"/>
</dbReference>
<feature type="transmembrane region" description="Helical" evidence="9">
    <location>
        <begin position="357"/>
        <end position="375"/>
    </location>
</feature>
<organism evidence="11 12">
    <name type="scientific">Catenulispora yoronensis</name>
    <dbReference type="NCBI Taxonomy" id="450799"/>
    <lineage>
        <taxon>Bacteria</taxon>
        <taxon>Bacillati</taxon>
        <taxon>Actinomycetota</taxon>
        <taxon>Actinomycetes</taxon>
        <taxon>Catenulisporales</taxon>
        <taxon>Catenulisporaceae</taxon>
        <taxon>Catenulispora</taxon>
    </lineage>
</organism>
<dbReference type="SMART" id="SM00220">
    <property type="entry name" value="S_TKc"/>
    <property type="match status" value="1"/>
</dbReference>
<proteinExistence type="predicted"/>
<dbReference type="InterPro" id="IPR011009">
    <property type="entry name" value="Kinase-like_dom_sf"/>
</dbReference>
<gene>
    <name evidence="11" type="ORF">GCM10009839_75760</name>
</gene>
<evidence type="ECO:0000256" key="8">
    <source>
        <dbReference type="SAM" id="MobiDB-lite"/>
    </source>
</evidence>
<feature type="region of interest" description="Disordered" evidence="8">
    <location>
        <begin position="293"/>
        <end position="348"/>
    </location>
</feature>
<reference evidence="12" key="1">
    <citation type="journal article" date="2019" name="Int. J. Syst. Evol. Microbiol.">
        <title>The Global Catalogue of Microorganisms (GCM) 10K type strain sequencing project: providing services to taxonomists for standard genome sequencing and annotation.</title>
        <authorList>
            <consortium name="The Broad Institute Genomics Platform"/>
            <consortium name="The Broad Institute Genome Sequencing Center for Infectious Disease"/>
            <person name="Wu L."/>
            <person name="Ma J."/>
        </authorList>
    </citation>
    <scope>NUCLEOTIDE SEQUENCE [LARGE SCALE GENOMIC DNA]</scope>
    <source>
        <strain evidence="12">JCM 16014</strain>
    </source>
</reference>
<feature type="transmembrane region" description="Helical" evidence="9">
    <location>
        <begin position="435"/>
        <end position="455"/>
    </location>
</feature>
<dbReference type="InterPro" id="IPR000719">
    <property type="entry name" value="Prot_kinase_dom"/>
</dbReference>
<dbReference type="Proteomes" id="UP001500751">
    <property type="component" value="Unassembled WGS sequence"/>
</dbReference>
<dbReference type="EC" id="2.7.11.1" evidence="1"/>
<protein>
    <recommendedName>
        <fullName evidence="1">non-specific serine/threonine protein kinase</fullName>
        <ecNumber evidence="1">2.7.11.1</ecNumber>
    </recommendedName>
</protein>
<evidence type="ECO:0000256" key="1">
    <source>
        <dbReference type="ARBA" id="ARBA00012513"/>
    </source>
</evidence>
<dbReference type="Gene3D" id="3.30.200.20">
    <property type="entry name" value="Phosphorylase Kinase, domain 1"/>
    <property type="match status" value="1"/>
</dbReference>
<evidence type="ECO:0000313" key="12">
    <source>
        <dbReference type="Proteomes" id="UP001500751"/>
    </source>
</evidence>
<keyword evidence="3" id="KW-0808">Transferase</keyword>
<feature type="transmembrane region" description="Helical" evidence="9">
    <location>
        <begin position="395"/>
        <end position="415"/>
    </location>
</feature>
<dbReference type="InterPro" id="IPR017441">
    <property type="entry name" value="Protein_kinase_ATP_BS"/>
</dbReference>
<sequence>MGDLVIDAEDRIGLVVGDRYRLLERLGAGGFGHVWRARDETLRIDVAVKEVRLPAVLTRREHAERLERAEREARNAARLRDHPNVVAVHDVVVQDGVPWTVMQLIPGRTLEAQLTDRGPLRPEDAALVAKALLSALRAAHAAGIVHRDVKPANVMLTPDREVVLTDFGLAVAQADTSLTATGSVMGSMEYLAPERAEGRDGMPASDLFSLGATLYQAVEGVSPFRRETATATLKAVLLDEPPPPRHAGALAPVIIGLLVKDPQRRLGIDDAAAMVEAMQSGSALMSASAVGSMAGSTRGSAPGSSMGSAVGSATGSVPGSLPRPRSAAAVPTRNVPLPAAPTPPAVRRAPGGAWSKAMPWVMALAGLIVALVVSLCTHQTVHSYRGTLRTLSKAAPSVFPGILIGTVVSWVLAAVAADRLRPSGARSVPRRSAQIAGYGFGGLAFVLAVVGAGAYDRKTATFNETLAHEARGPWTEAHPAAVAWLLPLFAVVFLIVYWNVEAAGRAAGARATSPRGAGRR</sequence>
<dbReference type="Gene3D" id="1.10.510.10">
    <property type="entry name" value="Transferase(Phosphotransferase) domain 1"/>
    <property type="match status" value="1"/>
</dbReference>
<evidence type="ECO:0000256" key="7">
    <source>
        <dbReference type="PROSITE-ProRule" id="PRU10141"/>
    </source>
</evidence>
<keyword evidence="2" id="KW-0723">Serine/threonine-protein kinase</keyword>
<dbReference type="PROSITE" id="PS00107">
    <property type="entry name" value="PROTEIN_KINASE_ATP"/>
    <property type="match status" value="1"/>
</dbReference>
<keyword evidence="5" id="KW-0418">Kinase</keyword>